<evidence type="ECO:0000313" key="6">
    <source>
        <dbReference type="Proteomes" id="UP000443843"/>
    </source>
</evidence>
<dbReference type="Proteomes" id="UP000443843">
    <property type="component" value="Unassembled WGS sequence"/>
</dbReference>
<feature type="domain" description="HTH luxR-type" evidence="4">
    <location>
        <begin position="192"/>
        <end position="249"/>
    </location>
</feature>
<reference evidence="5 6" key="1">
    <citation type="submission" date="2019-11" db="EMBL/GenBank/DDBJ databases">
        <title>Pseudooceanicola pacifica sp. nov., isolated from deep-sea sediment of the Pacific Ocean.</title>
        <authorList>
            <person name="Lyu L."/>
        </authorList>
    </citation>
    <scope>NUCLEOTIDE SEQUENCE [LARGE SCALE GENOMIC DNA]</scope>
    <source>
        <strain evidence="5 6">216_PA32_1</strain>
    </source>
</reference>
<dbReference type="Gene3D" id="3.30.450.80">
    <property type="entry name" value="Transcription factor LuxR-like, autoinducer-binding domain"/>
    <property type="match status" value="1"/>
</dbReference>
<dbReference type="Gene3D" id="1.10.10.10">
    <property type="entry name" value="Winged helix-like DNA-binding domain superfamily/Winged helix DNA-binding domain"/>
    <property type="match status" value="1"/>
</dbReference>
<dbReference type="InterPro" id="IPR016032">
    <property type="entry name" value="Sig_transdc_resp-reg_C-effctor"/>
</dbReference>
<dbReference type="SUPFAM" id="SSF46894">
    <property type="entry name" value="C-terminal effector domain of the bipartite response regulators"/>
    <property type="match status" value="1"/>
</dbReference>
<dbReference type="Pfam" id="PF03472">
    <property type="entry name" value="Autoind_bind"/>
    <property type="match status" value="1"/>
</dbReference>
<evidence type="ECO:0000256" key="1">
    <source>
        <dbReference type="ARBA" id="ARBA00023015"/>
    </source>
</evidence>
<evidence type="ECO:0000256" key="3">
    <source>
        <dbReference type="ARBA" id="ARBA00023163"/>
    </source>
</evidence>
<dbReference type="Pfam" id="PF00196">
    <property type="entry name" value="GerE"/>
    <property type="match status" value="1"/>
</dbReference>
<organism evidence="5 6">
    <name type="scientific">Pseudooceanicola pacificus</name>
    <dbReference type="NCBI Taxonomy" id="2676438"/>
    <lineage>
        <taxon>Bacteria</taxon>
        <taxon>Pseudomonadati</taxon>
        <taxon>Pseudomonadota</taxon>
        <taxon>Alphaproteobacteria</taxon>
        <taxon>Rhodobacterales</taxon>
        <taxon>Paracoccaceae</taxon>
        <taxon>Pseudooceanicola</taxon>
    </lineage>
</organism>
<dbReference type="EMBL" id="WNXQ01000009">
    <property type="protein sequence ID" value="MWB79205.1"/>
    <property type="molecule type" value="Genomic_DNA"/>
</dbReference>
<dbReference type="InterPro" id="IPR005143">
    <property type="entry name" value="TF_LuxR_autoind-bd_dom"/>
</dbReference>
<keyword evidence="1" id="KW-0805">Transcription regulation</keyword>
<dbReference type="RefSeq" id="WP_160383422.1">
    <property type="nucleotide sequence ID" value="NZ_WNXQ01000009.1"/>
</dbReference>
<gene>
    <name evidence="5" type="ORF">GLS40_14290</name>
</gene>
<dbReference type="PRINTS" id="PR00038">
    <property type="entry name" value="HTHLUXR"/>
</dbReference>
<dbReference type="CDD" id="cd06170">
    <property type="entry name" value="LuxR_C_like"/>
    <property type="match status" value="1"/>
</dbReference>
<keyword evidence="3" id="KW-0804">Transcription</keyword>
<dbReference type="InterPro" id="IPR036693">
    <property type="entry name" value="TF_LuxR_autoind-bd_dom_sf"/>
</dbReference>
<dbReference type="InterPro" id="IPR000792">
    <property type="entry name" value="Tscrpt_reg_LuxR_C"/>
</dbReference>
<dbReference type="AlphaFoldDB" id="A0A844W7U2"/>
<dbReference type="GO" id="GO:0003677">
    <property type="term" value="F:DNA binding"/>
    <property type="evidence" value="ECO:0007669"/>
    <property type="project" value="UniProtKB-KW"/>
</dbReference>
<accession>A0A844W7U2</accession>
<evidence type="ECO:0000313" key="5">
    <source>
        <dbReference type="EMBL" id="MWB79205.1"/>
    </source>
</evidence>
<proteinExistence type="predicted"/>
<evidence type="ECO:0000256" key="2">
    <source>
        <dbReference type="ARBA" id="ARBA00023125"/>
    </source>
</evidence>
<dbReference type="GO" id="GO:0006355">
    <property type="term" value="P:regulation of DNA-templated transcription"/>
    <property type="evidence" value="ECO:0007669"/>
    <property type="project" value="InterPro"/>
</dbReference>
<comment type="caution">
    <text evidence="5">The sequence shown here is derived from an EMBL/GenBank/DDBJ whole genome shotgun (WGS) entry which is preliminary data.</text>
</comment>
<name>A0A844W7U2_9RHOB</name>
<protein>
    <recommendedName>
        <fullName evidence="4">HTH luxR-type domain-containing protein</fullName>
    </recommendedName>
</protein>
<sequence>MDGGKQTRPGQLDLLADRFSSATDSEGVFKVFSEEIARLGYTSYFYAQLHATPEGEMVGVASHTSMNDDFVAGYMDARMYEADVIVKHCINANRPMLWSELERSRKGAVLSRREIELIDYVFDNGYRAGTALAISRGNGPLGKTMTGISLIQDKDTDRAEHEREFVETSGTVKDILGFLSACIDAQEVSDNHFGLTEIERRILVRLARGDQGQQVADALLMPDRTVAWHMRNLRRKLRARTNAQAVALAILHNQI</sequence>
<keyword evidence="2" id="KW-0238">DNA-binding</keyword>
<dbReference type="InterPro" id="IPR036388">
    <property type="entry name" value="WH-like_DNA-bd_sf"/>
</dbReference>
<keyword evidence="6" id="KW-1185">Reference proteome</keyword>
<dbReference type="SUPFAM" id="SSF75516">
    <property type="entry name" value="Pheromone-binding domain of LuxR-like quorum-sensing transcription factors"/>
    <property type="match status" value="1"/>
</dbReference>
<dbReference type="SMART" id="SM00421">
    <property type="entry name" value="HTH_LUXR"/>
    <property type="match status" value="1"/>
</dbReference>
<evidence type="ECO:0000259" key="4">
    <source>
        <dbReference type="SMART" id="SM00421"/>
    </source>
</evidence>